<keyword evidence="3" id="KW-1185">Reference proteome</keyword>
<reference evidence="2 3" key="1">
    <citation type="journal article" date="2021" name="Elife">
        <title>Chloroplast acquisition without the gene transfer in kleptoplastic sea slugs, Plakobranchus ocellatus.</title>
        <authorList>
            <person name="Maeda T."/>
            <person name="Takahashi S."/>
            <person name="Yoshida T."/>
            <person name="Shimamura S."/>
            <person name="Takaki Y."/>
            <person name="Nagai Y."/>
            <person name="Toyoda A."/>
            <person name="Suzuki Y."/>
            <person name="Arimoto A."/>
            <person name="Ishii H."/>
            <person name="Satoh N."/>
            <person name="Nishiyama T."/>
            <person name="Hasebe M."/>
            <person name="Maruyama T."/>
            <person name="Minagawa J."/>
            <person name="Obokata J."/>
            <person name="Shigenobu S."/>
        </authorList>
    </citation>
    <scope>NUCLEOTIDE SEQUENCE [LARGE SCALE GENOMIC DNA]</scope>
</reference>
<dbReference type="Proteomes" id="UP000735302">
    <property type="component" value="Unassembled WGS sequence"/>
</dbReference>
<dbReference type="AlphaFoldDB" id="A0AAV3Z7N6"/>
<evidence type="ECO:0000313" key="3">
    <source>
        <dbReference type="Proteomes" id="UP000735302"/>
    </source>
</evidence>
<comment type="caution">
    <text evidence="2">The sequence shown here is derived from an EMBL/GenBank/DDBJ whole genome shotgun (WGS) entry which is preliminary data.</text>
</comment>
<protein>
    <submittedName>
        <fullName evidence="2">Pol polyprotein</fullName>
    </submittedName>
</protein>
<proteinExistence type="predicted"/>
<organism evidence="2 3">
    <name type="scientific">Plakobranchus ocellatus</name>
    <dbReference type="NCBI Taxonomy" id="259542"/>
    <lineage>
        <taxon>Eukaryota</taxon>
        <taxon>Metazoa</taxon>
        <taxon>Spiralia</taxon>
        <taxon>Lophotrochozoa</taxon>
        <taxon>Mollusca</taxon>
        <taxon>Gastropoda</taxon>
        <taxon>Heterobranchia</taxon>
        <taxon>Euthyneura</taxon>
        <taxon>Panpulmonata</taxon>
        <taxon>Sacoglossa</taxon>
        <taxon>Placobranchoidea</taxon>
        <taxon>Plakobranchidae</taxon>
        <taxon>Plakobranchus</taxon>
    </lineage>
</organism>
<dbReference type="PANTHER" id="PTHR38681">
    <property type="entry name" value="RETROVIRUS-RELATED POL POLYPROTEIN FROM TRANSPOSON 412-LIKE PROTEIN-RELATED"/>
    <property type="match status" value="1"/>
</dbReference>
<sequence>MVVSCKYITITVLALLTDSHKHPLHRPYDGPYRILNKNYKCFTVEVKGRLEIIIIDRLKAAFVTHLTTCDDNTPAPAEPPLTAPSGSRPETVPPAPSVLLSGGNPGPSKATRSGRILRRPSRFHLDRS</sequence>
<evidence type="ECO:0000256" key="1">
    <source>
        <dbReference type="SAM" id="MobiDB-lite"/>
    </source>
</evidence>
<evidence type="ECO:0000313" key="2">
    <source>
        <dbReference type="EMBL" id="GFN90008.1"/>
    </source>
</evidence>
<dbReference type="PANTHER" id="PTHR38681:SF1">
    <property type="entry name" value="RETROVIRUS-RELATED POL POLYPROTEIN FROM TRANSPOSON 412-LIKE PROTEIN"/>
    <property type="match status" value="1"/>
</dbReference>
<gene>
    <name evidence="2" type="ORF">PoB_001651400</name>
</gene>
<feature type="region of interest" description="Disordered" evidence="1">
    <location>
        <begin position="69"/>
        <end position="128"/>
    </location>
</feature>
<accession>A0AAV3Z7N6</accession>
<name>A0AAV3Z7N6_9GAST</name>
<dbReference type="EMBL" id="BLXT01001978">
    <property type="protein sequence ID" value="GFN90008.1"/>
    <property type="molecule type" value="Genomic_DNA"/>
</dbReference>